<sequence>MKMNSIAIVTVMGLALAGCQGTGMGPKQTFGGLTGAVAGGVLGSQIGGGDGRILAIAAGSALGALAGSSIGKMMDENDQRYAYQAQNNALEYGRAGSPVTWNNPDTGNRGQIVPTQAYTTNNLTCRDYTHTIYIDGQPETARGQACRQSDGTWKPVG</sequence>
<dbReference type="RefSeq" id="WP_101534235.1">
    <property type="nucleotide sequence ID" value="NZ_PKUQ01000022.1"/>
</dbReference>
<comment type="caution">
    <text evidence="10">The sequence shown here is derived from an EMBL/GenBank/DDBJ whole genome shotgun (WGS) entry which is preliminary data.</text>
</comment>
<dbReference type="AlphaFoldDB" id="A0A2N5XQZ9"/>
<keyword evidence="4" id="KW-0732">Signal</keyword>
<evidence type="ECO:0000256" key="7">
    <source>
        <dbReference type="ARBA" id="ARBA00023288"/>
    </source>
</evidence>
<evidence type="ECO:0000256" key="2">
    <source>
        <dbReference type="ARBA" id="ARBA00008681"/>
    </source>
</evidence>
<dbReference type="PANTHER" id="PTHR35603:SF2">
    <property type="entry name" value="OUTER MEMBRANE LIPOPROTEIN"/>
    <property type="match status" value="1"/>
</dbReference>
<dbReference type="EMBL" id="PKUQ01000022">
    <property type="protein sequence ID" value="PLW76946.1"/>
    <property type="molecule type" value="Genomic_DNA"/>
</dbReference>
<proteinExistence type="inferred from homology"/>
<evidence type="ECO:0000313" key="11">
    <source>
        <dbReference type="Proteomes" id="UP000234881"/>
    </source>
</evidence>
<evidence type="ECO:0000256" key="6">
    <source>
        <dbReference type="ARBA" id="ARBA00023139"/>
    </source>
</evidence>
<dbReference type="InterPro" id="IPR008816">
    <property type="entry name" value="Gly_zipper_2TM_dom"/>
</dbReference>
<keyword evidence="11" id="KW-1185">Reference proteome</keyword>
<reference evidence="10 11" key="1">
    <citation type="submission" date="2018-01" db="EMBL/GenBank/DDBJ databases">
        <title>The draft genome sequence of Cohaesibacter sp. H1304.</title>
        <authorList>
            <person name="Wang N.-N."/>
            <person name="Du Z.-J."/>
        </authorList>
    </citation>
    <scope>NUCLEOTIDE SEQUENCE [LARGE SCALE GENOMIC DNA]</scope>
    <source>
        <strain evidence="10 11">H1304</strain>
    </source>
</reference>
<protein>
    <recommendedName>
        <fullName evidence="3">17 kDa surface antigen</fullName>
    </recommendedName>
</protein>
<keyword evidence="5" id="KW-0472">Membrane</keyword>
<keyword evidence="7" id="KW-0449">Lipoprotein</keyword>
<evidence type="ECO:0000313" key="10">
    <source>
        <dbReference type="EMBL" id="PLW76946.1"/>
    </source>
</evidence>
<keyword evidence="6" id="KW-0564">Palmitate</keyword>
<evidence type="ECO:0000256" key="3">
    <source>
        <dbReference type="ARBA" id="ARBA00015281"/>
    </source>
</evidence>
<dbReference type="Proteomes" id="UP000234881">
    <property type="component" value="Unassembled WGS sequence"/>
</dbReference>
<accession>A0A2N5XQZ9</accession>
<feature type="domain" description="Surface antigen" evidence="9">
    <location>
        <begin position="75"/>
        <end position="154"/>
    </location>
</feature>
<comment type="subcellular location">
    <subcellularLocation>
        <location evidence="1">Cell outer membrane</location>
        <topology evidence="1">Lipid-anchor</topology>
    </subcellularLocation>
</comment>
<dbReference type="InterPro" id="IPR051407">
    <property type="entry name" value="Bact_OM_lipoprot/Surf_antigen"/>
</dbReference>
<name>A0A2N5XQZ9_9HYPH</name>
<dbReference type="InterPro" id="IPR016364">
    <property type="entry name" value="Surface_antigen_Rickettsia"/>
</dbReference>
<gene>
    <name evidence="10" type="ORF">C0081_12940</name>
</gene>
<organism evidence="10 11">
    <name type="scientific">Cohaesibacter celericrescens</name>
    <dbReference type="NCBI Taxonomy" id="2067669"/>
    <lineage>
        <taxon>Bacteria</taxon>
        <taxon>Pseudomonadati</taxon>
        <taxon>Pseudomonadota</taxon>
        <taxon>Alphaproteobacteria</taxon>
        <taxon>Hyphomicrobiales</taxon>
        <taxon>Cohaesibacteraceae</taxon>
    </lineage>
</organism>
<dbReference type="Pfam" id="PF05433">
    <property type="entry name" value="Rick_17kDa_Anti"/>
    <property type="match status" value="1"/>
</dbReference>
<evidence type="ECO:0000256" key="5">
    <source>
        <dbReference type="ARBA" id="ARBA00023136"/>
    </source>
</evidence>
<dbReference type="InterPro" id="IPR032635">
    <property type="entry name" value="Anti_2"/>
</dbReference>
<evidence type="ECO:0000259" key="8">
    <source>
        <dbReference type="Pfam" id="PF05433"/>
    </source>
</evidence>
<dbReference type="PANTHER" id="PTHR35603">
    <property type="match status" value="1"/>
</dbReference>
<evidence type="ECO:0000259" key="9">
    <source>
        <dbReference type="Pfam" id="PF16998"/>
    </source>
</evidence>
<dbReference type="PIRSF" id="PIRSF002721">
    <property type="entry name" value="Surface_antigen_Rickettsia"/>
    <property type="match status" value="1"/>
</dbReference>
<dbReference type="OrthoDB" id="5402098at2"/>
<evidence type="ECO:0000256" key="4">
    <source>
        <dbReference type="ARBA" id="ARBA00022729"/>
    </source>
</evidence>
<dbReference type="GO" id="GO:0009279">
    <property type="term" value="C:cell outer membrane"/>
    <property type="evidence" value="ECO:0007669"/>
    <property type="project" value="UniProtKB-SubCell"/>
</dbReference>
<comment type="similarity">
    <text evidence="2">Belongs to the rickettsiale 17 kDa surface antigen family.</text>
</comment>
<dbReference type="Pfam" id="PF16998">
    <property type="entry name" value="17kDa_Anti_2"/>
    <property type="match status" value="1"/>
</dbReference>
<feature type="domain" description="Glycine zipper 2TM" evidence="8">
    <location>
        <begin position="31"/>
        <end position="71"/>
    </location>
</feature>
<dbReference type="PROSITE" id="PS51257">
    <property type="entry name" value="PROKAR_LIPOPROTEIN"/>
    <property type="match status" value="1"/>
</dbReference>
<evidence type="ECO:0000256" key="1">
    <source>
        <dbReference type="ARBA" id="ARBA00004459"/>
    </source>
</evidence>